<dbReference type="SUPFAM" id="SSF53335">
    <property type="entry name" value="S-adenosyl-L-methionine-dependent methyltransferases"/>
    <property type="match status" value="1"/>
</dbReference>
<evidence type="ECO:0000256" key="5">
    <source>
        <dbReference type="ARBA" id="ARBA00022842"/>
    </source>
</evidence>
<keyword evidence="3" id="KW-0808">Transferase</keyword>
<dbReference type="Pfam" id="PF03492">
    <property type="entry name" value="Methyltransf_7"/>
    <property type="match status" value="1"/>
</dbReference>
<feature type="compositionally biased region" description="Basic and acidic residues" evidence="6">
    <location>
        <begin position="533"/>
        <end position="542"/>
    </location>
</feature>
<evidence type="ECO:0000256" key="4">
    <source>
        <dbReference type="ARBA" id="ARBA00022723"/>
    </source>
</evidence>
<evidence type="ECO:0000313" key="7">
    <source>
        <dbReference type="EMBL" id="KAK1363546.1"/>
    </source>
</evidence>
<feature type="compositionally biased region" description="Polar residues" evidence="6">
    <location>
        <begin position="511"/>
        <end position="524"/>
    </location>
</feature>
<accession>A0AAD8HAU3</accession>
<dbReference type="InterPro" id="IPR005299">
    <property type="entry name" value="MeTrfase_7"/>
</dbReference>
<evidence type="ECO:0000256" key="1">
    <source>
        <dbReference type="ARBA" id="ARBA00007967"/>
    </source>
</evidence>
<dbReference type="GO" id="GO:0046872">
    <property type="term" value="F:metal ion binding"/>
    <property type="evidence" value="ECO:0007669"/>
    <property type="project" value="UniProtKB-KW"/>
</dbReference>
<proteinExistence type="inferred from homology"/>
<feature type="compositionally biased region" description="Low complexity" evidence="6">
    <location>
        <begin position="466"/>
        <end position="477"/>
    </location>
</feature>
<dbReference type="Gene3D" id="3.40.50.150">
    <property type="entry name" value="Vaccinia Virus protein VP39"/>
    <property type="match status" value="1"/>
</dbReference>
<organism evidence="7 8">
    <name type="scientific">Heracleum sosnowskyi</name>
    <dbReference type="NCBI Taxonomy" id="360622"/>
    <lineage>
        <taxon>Eukaryota</taxon>
        <taxon>Viridiplantae</taxon>
        <taxon>Streptophyta</taxon>
        <taxon>Embryophyta</taxon>
        <taxon>Tracheophyta</taxon>
        <taxon>Spermatophyta</taxon>
        <taxon>Magnoliopsida</taxon>
        <taxon>eudicotyledons</taxon>
        <taxon>Gunneridae</taxon>
        <taxon>Pentapetalae</taxon>
        <taxon>asterids</taxon>
        <taxon>campanulids</taxon>
        <taxon>Apiales</taxon>
        <taxon>Apiaceae</taxon>
        <taxon>Apioideae</taxon>
        <taxon>apioid superclade</taxon>
        <taxon>Tordylieae</taxon>
        <taxon>Tordyliinae</taxon>
        <taxon>Heracleum</taxon>
    </lineage>
</organism>
<dbReference type="InterPro" id="IPR042086">
    <property type="entry name" value="MeTrfase_capping"/>
</dbReference>
<dbReference type="GO" id="GO:0008168">
    <property type="term" value="F:methyltransferase activity"/>
    <property type="evidence" value="ECO:0007669"/>
    <property type="project" value="UniProtKB-KW"/>
</dbReference>
<dbReference type="GO" id="GO:0032259">
    <property type="term" value="P:methylation"/>
    <property type="evidence" value="ECO:0007669"/>
    <property type="project" value="UniProtKB-KW"/>
</dbReference>
<dbReference type="PANTHER" id="PTHR31009">
    <property type="entry name" value="S-ADENOSYL-L-METHIONINE:CARBOXYL METHYLTRANSFERASE FAMILY PROTEIN"/>
    <property type="match status" value="1"/>
</dbReference>
<evidence type="ECO:0008006" key="9">
    <source>
        <dbReference type="Google" id="ProtNLM"/>
    </source>
</evidence>
<protein>
    <recommendedName>
        <fullName evidence="9">SAMT</fullName>
    </recommendedName>
</protein>
<comment type="caution">
    <text evidence="7">The sequence shown here is derived from an EMBL/GenBank/DDBJ whole genome shotgun (WGS) entry which is preliminary data.</text>
</comment>
<feature type="region of interest" description="Disordered" evidence="6">
    <location>
        <begin position="456"/>
        <end position="483"/>
    </location>
</feature>
<name>A0AAD8HAU3_9APIA</name>
<dbReference type="Gene3D" id="1.10.1200.270">
    <property type="entry name" value="Methyltransferase, alpha-helical capping domain"/>
    <property type="match status" value="1"/>
</dbReference>
<evidence type="ECO:0000256" key="6">
    <source>
        <dbReference type="SAM" id="MobiDB-lite"/>
    </source>
</evidence>
<keyword evidence="8" id="KW-1185">Reference proteome</keyword>
<dbReference type="InterPro" id="IPR029063">
    <property type="entry name" value="SAM-dependent_MTases_sf"/>
</dbReference>
<keyword evidence="4" id="KW-0479">Metal-binding</keyword>
<comment type="similarity">
    <text evidence="1">Belongs to the methyltransferase superfamily. Type-7 methyltransferase family.</text>
</comment>
<keyword evidence="5" id="KW-0460">Magnesium</keyword>
<keyword evidence="2" id="KW-0489">Methyltransferase</keyword>
<evidence type="ECO:0000256" key="3">
    <source>
        <dbReference type="ARBA" id="ARBA00022679"/>
    </source>
</evidence>
<sequence length="624" mass="69654">MELISVLHMKGGIGDSSYASNSLVGNKVISMTRPIIEEAVSDLCRNAPIPEKLCIADLGCASGQNAFLAVLGIMKAVDKIRKQGGFQSPEFQVYLNDLPGNDFNALFGALPQFQDSLKDQMGSGFGPCFFTGVPGSFYRRLFLSKTLHFVHSSYSLQWLSQVPELEEINRGNIYIAITSPPSVISAYHQQFQEDFTAFLKCRSEEMVTGGRMVLTILGRRSDDPTSKECCHIWELLSMALRDMVSQGLIEEKKLDEFNIPHYNPSPGEVKQVVENEGSFSIDRLDASQVNWDVYENDGAYNITKCIRSVAESLLANQFGHAVMDKLFQRNYVFMDSHRSSISGTKRRVRGRNVETVLQISNYDENQGANRRVRGKNVSNVLSSADSTNNKENFAPNVASVTTNLRRLPQSIVHDPDTLPSDHVGKNITGKNVSKCRVRGKNFDNIISNVSKQAYSRPPLTTIDQNSQSSGSTISSKSHMTPRTTFHSRLETINLSGDMQRNQKNKIHKNTDQSGQSTLTFSMSASKLKPINKRRPDYKKQHPPDEIEQHVAKNNCGKMSTFPFSVGKDGVRSSFEVGETSGPKNLMSDFNNIEDTFSSESDSLEEGIFDIWSLSIIWLFLVNFI</sequence>
<dbReference type="EMBL" id="JAUIZM010000009">
    <property type="protein sequence ID" value="KAK1363546.1"/>
    <property type="molecule type" value="Genomic_DNA"/>
</dbReference>
<evidence type="ECO:0000313" key="8">
    <source>
        <dbReference type="Proteomes" id="UP001237642"/>
    </source>
</evidence>
<dbReference type="Proteomes" id="UP001237642">
    <property type="component" value="Unassembled WGS sequence"/>
</dbReference>
<feature type="region of interest" description="Disordered" evidence="6">
    <location>
        <begin position="503"/>
        <end position="542"/>
    </location>
</feature>
<evidence type="ECO:0000256" key="2">
    <source>
        <dbReference type="ARBA" id="ARBA00022603"/>
    </source>
</evidence>
<dbReference type="AlphaFoldDB" id="A0AAD8HAU3"/>
<reference evidence="7" key="1">
    <citation type="submission" date="2023-02" db="EMBL/GenBank/DDBJ databases">
        <title>Genome of toxic invasive species Heracleum sosnowskyi carries increased number of genes despite the absence of recent whole-genome duplications.</title>
        <authorList>
            <person name="Schelkunov M."/>
            <person name="Shtratnikova V."/>
            <person name="Makarenko M."/>
            <person name="Klepikova A."/>
            <person name="Omelchenko D."/>
            <person name="Novikova G."/>
            <person name="Obukhova E."/>
            <person name="Bogdanov V."/>
            <person name="Penin A."/>
            <person name="Logacheva M."/>
        </authorList>
    </citation>
    <scope>NUCLEOTIDE SEQUENCE</scope>
    <source>
        <strain evidence="7">Hsosn_3</strain>
        <tissue evidence="7">Leaf</tissue>
    </source>
</reference>
<reference evidence="7" key="2">
    <citation type="submission" date="2023-05" db="EMBL/GenBank/DDBJ databases">
        <authorList>
            <person name="Schelkunov M.I."/>
        </authorList>
    </citation>
    <scope>NUCLEOTIDE SEQUENCE</scope>
    <source>
        <strain evidence="7">Hsosn_3</strain>
        <tissue evidence="7">Leaf</tissue>
    </source>
</reference>
<gene>
    <name evidence="7" type="ORF">POM88_039107</name>
</gene>